<keyword evidence="3" id="KW-0539">Nucleus</keyword>
<comment type="subcellular location">
    <subcellularLocation>
        <location evidence="1">Nucleus</location>
        <location evidence="1">Nucleolus</location>
    </subcellularLocation>
</comment>
<reference evidence="5 6" key="1">
    <citation type="journal article" date="2020" name="G3 (Bethesda)">
        <title>Improved Reference Genome for Cyclotella cryptica CCMP332, a Model for Cell Wall Morphogenesis, Salinity Adaptation, and Lipid Production in Diatoms (Bacillariophyta).</title>
        <authorList>
            <person name="Roberts W.R."/>
            <person name="Downey K.M."/>
            <person name="Ruck E.C."/>
            <person name="Traller J.C."/>
            <person name="Alverson A.J."/>
        </authorList>
    </citation>
    <scope>NUCLEOTIDE SEQUENCE [LARGE SCALE GENOMIC DNA]</scope>
    <source>
        <strain evidence="5 6">CCMP332</strain>
    </source>
</reference>
<dbReference type="AlphaFoldDB" id="A0ABD3NZ01"/>
<feature type="region of interest" description="Disordered" evidence="4">
    <location>
        <begin position="153"/>
        <end position="207"/>
    </location>
</feature>
<evidence type="ECO:0000313" key="6">
    <source>
        <dbReference type="Proteomes" id="UP001516023"/>
    </source>
</evidence>
<keyword evidence="6" id="KW-1185">Reference proteome</keyword>
<feature type="compositionally biased region" description="Basic and acidic residues" evidence="4">
    <location>
        <begin position="167"/>
        <end position="185"/>
    </location>
</feature>
<accession>A0ABD3NZ01</accession>
<evidence type="ECO:0008006" key="7">
    <source>
        <dbReference type="Google" id="ProtNLM"/>
    </source>
</evidence>
<dbReference type="EMBL" id="JABMIG020000338">
    <property type="protein sequence ID" value="KAL3780773.1"/>
    <property type="molecule type" value="Genomic_DNA"/>
</dbReference>
<dbReference type="PANTHER" id="PTHR31109:SF2">
    <property type="entry name" value="RIBOSOME BIOGENESIS PROTEIN SLX9 HOMOLOG"/>
    <property type="match status" value="1"/>
</dbReference>
<evidence type="ECO:0000256" key="4">
    <source>
        <dbReference type="SAM" id="MobiDB-lite"/>
    </source>
</evidence>
<comment type="caution">
    <text evidence="5">The sequence shown here is derived from an EMBL/GenBank/DDBJ whole genome shotgun (WGS) entry which is preliminary data.</text>
</comment>
<dbReference type="InterPro" id="IPR028160">
    <property type="entry name" value="Slx9-like"/>
</dbReference>
<feature type="compositionally biased region" description="Basic residues" evidence="4">
    <location>
        <begin position="193"/>
        <end position="207"/>
    </location>
</feature>
<sequence>MPKVTRVGKFRAVAKAAAAVSAASSVPETDDASSSDVKAPLSRGQRKRLAKREQYLKRERMVMSSLKLQRLEEQKGKLDGLDAIRDSLPEFHTECDANTEPKTKSFTTCSSNKSKKSLAHTEISHMGLVLDHPAFQENPFSAITQHLRNSLASDAEKMNEESLNQTEEDRREMLRRREERKERLRGAKFSKSQGRKKKNSSTLRPRR</sequence>
<gene>
    <name evidence="5" type="ORF">HJC23_006711</name>
</gene>
<feature type="compositionally biased region" description="Basic and acidic residues" evidence="4">
    <location>
        <begin position="94"/>
        <end position="103"/>
    </location>
</feature>
<protein>
    <recommendedName>
        <fullName evidence="7">Ribosome biogenesis protein NOP53</fullName>
    </recommendedName>
</protein>
<evidence type="ECO:0000256" key="2">
    <source>
        <dbReference type="ARBA" id="ARBA00011022"/>
    </source>
</evidence>
<evidence type="ECO:0000256" key="1">
    <source>
        <dbReference type="ARBA" id="ARBA00004604"/>
    </source>
</evidence>
<dbReference type="GO" id="GO:0005730">
    <property type="term" value="C:nucleolus"/>
    <property type="evidence" value="ECO:0007669"/>
    <property type="project" value="UniProtKB-SubCell"/>
</dbReference>
<comment type="similarity">
    <text evidence="2">Belongs to the SLX9 family.</text>
</comment>
<feature type="region of interest" description="Disordered" evidence="4">
    <location>
        <begin position="94"/>
        <end position="113"/>
    </location>
</feature>
<evidence type="ECO:0000256" key="3">
    <source>
        <dbReference type="ARBA" id="ARBA00023242"/>
    </source>
</evidence>
<dbReference type="Proteomes" id="UP001516023">
    <property type="component" value="Unassembled WGS sequence"/>
</dbReference>
<proteinExistence type="inferred from homology"/>
<dbReference type="Pfam" id="PF15341">
    <property type="entry name" value="SLX9"/>
    <property type="match status" value="1"/>
</dbReference>
<organism evidence="5 6">
    <name type="scientific">Cyclotella cryptica</name>
    <dbReference type="NCBI Taxonomy" id="29204"/>
    <lineage>
        <taxon>Eukaryota</taxon>
        <taxon>Sar</taxon>
        <taxon>Stramenopiles</taxon>
        <taxon>Ochrophyta</taxon>
        <taxon>Bacillariophyta</taxon>
        <taxon>Coscinodiscophyceae</taxon>
        <taxon>Thalassiosirophycidae</taxon>
        <taxon>Stephanodiscales</taxon>
        <taxon>Stephanodiscaceae</taxon>
        <taxon>Cyclotella</taxon>
    </lineage>
</organism>
<feature type="region of interest" description="Disordered" evidence="4">
    <location>
        <begin position="21"/>
        <end position="54"/>
    </location>
</feature>
<name>A0ABD3NZ01_9STRA</name>
<evidence type="ECO:0000313" key="5">
    <source>
        <dbReference type="EMBL" id="KAL3780773.1"/>
    </source>
</evidence>
<dbReference type="PANTHER" id="PTHR31109">
    <property type="entry name" value="PROTEIN FAM207A"/>
    <property type="match status" value="1"/>
</dbReference>